<evidence type="ECO:0000313" key="6">
    <source>
        <dbReference type="EMBL" id="WLQ61012.1"/>
    </source>
</evidence>
<accession>A0ABY9IZP2</accession>
<keyword evidence="1" id="KW-0949">S-adenosyl-L-methionine</keyword>
<proteinExistence type="predicted"/>
<dbReference type="RefSeq" id="WP_306068845.1">
    <property type="nucleotide sequence ID" value="NZ_CP120988.1"/>
</dbReference>
<name>A0ABY9IZP2_9ACTN</name>
<dbReference type="PANTHER" id="PTHR11228">
    <property type="entry name" value="RADICAL SAM DOMAIN PROTEIN"/>
    <property type="match status" value="1"/>
</dbReference>
<evidence type="ECO:0000259" key="5">
    <source>
        <dbReference type="Pfam" id="PF04055"/>
    </source>
</evidence>
<dbReference type="PANTHER" id="PTHR11228:SF7">
    <property type="entry name" value="PQQA PEPTIDE CYCLASE"/>
    <property type="match status" value="1"/>
</dbReference>
<dbReference type="SFLD" id="SFLDS00029">
    <property type="entry name" value="Radical_SAM"/>
    <property type="match status" value="1"/>
</dbReference>
<keyword evidence="7" id="KW-1185">Reference proteome</keyword>
<keyword evidence="3" id="KW-0408">Iron</keyword>
<evidence type="ECO:0000256" key="3">
    <source>
        <dbReference type="ARBA" id="ARBA00023004"/>
    </source>
</evidence>
<organism evidence="6 7">
    <name type="scientific">Streptomyces poriferorum</name>
    <dbReference type="NCBI Taxonomy" id="2798799"/>
    <lineage>
        <taxon>Bacteria</taxon>
        <taxon>Bacillati</taxon>
        <taxon>Actinomycetota</taxon>
        <taxon>Actinomycetes</taxon>
        <taxon>Kitasatosporales</taxon>
        <taxon>Streptomycetaceae</taxon>
        <taxon>Streptomyces</taxon>
    </lineage>
</organism>
<dbReference type="EMBL" id="CP120988">
    <property type="protein sequence ID" value="WLQ61012.1"/>
    <property type="molecule type" value="Genomic_DNA"/>
</dbReference>
<keyword evidence="2" id="KW-0479">Metal-binding</keyword>
<dbReference type="InterPro" id="IPR013785">
    <property type="entry name" value="Aldolase_TIM"/>
</dbReference>
<dbReference type="Gene3D" id="3.20.20.70">
    <property type="entry name" value="Aldolase class I"/>
    <property type="match status" value="1"/>
</dbReference>
<dbReference type="InterPro" id="IPR058240">
    <property type="entry name" value="rSAM_sf"/>
</dbReference>
<evidence type="ECO:0000256" key="1">
    <source>
        <dbReference type="ARBA" id="ARBA00022691"/>
    </source>
</evidence>
<protein>
    <submittedName>
        <fullName evidence="6">Radical SAM protein</fullName>
    </submittedName>
</protein>
<reference evidence="6 7" key="1">
    <citation type="submission" date="2023-03" db="EMBL/GenBank/DDBJ databases">
        <title>Isolation and description of six Streptomyces strains from soil environments, able to metabolize different microbial glucans.</title>
        <authorList>
            <person name="Widen T."/>
            <person name="Larsbrink J."/>
        </authorList>
    </citation>
    <scope>NUCLEOTIDE SEQUENCE [LARGE SCALE GENOMIC DNA]</scope>
    <source>
        <strain evidence="6 7">Alt2</strain>
    </source>
</reference>
<gene>
    <name evidence="6" type="ORF">P8A19_38785</name>
</gene>
<dbReference type="Proteomes" id="UP001235744">
    <property type="component" value="Chromosome"/>
</dbReference>
<dbReference type="Pfam" id="PF04055">
    <property type="entry name" value="Radical_SAM"/>
    <property type="match status" value="1"/>
</dbReference>
<dbReference type="InterPro" id="IPR007197">
    <property type="entry name" value="rSAM"/>
</dbReference>
<keyword evidence="4" id="KW-0411">Iron-sulfur</keyword>
<feature type="domain" description="Radical SAM core" evidence="5">
    <location>
        <begin position="21"/>
        <end position="165"/>
    </location>
</feature>
<evidence type="ECO:0000256" key="4">
    <source>
        <dbReference type="ARBA" id="ARBA00023014"/>
    </source>
</evidence>
<dbReference type="SUPFAM" id="SSF102114">
    <property type="entry name" value="Radical SAM enzymes"/>
    <property type="match status" value="1"/>
</dbReference>
<dbReference type="InterPro" id="IPR050377">
    <property type="entry name" value="Radical_SAM_PqqE_MftC-like"/>
</dbReference>
<evidence type="ECO:0000313" key="7">
    <source>
        <dbReference type="Proteomes" id="UP001235744"/>
    </source>
</evidence>
<sequence>MRLAEIIELRPVPAAGLLATLTRRCPLSCAHCSTSSGTRGEDTPAAALRRFVGGFTAGNRPEVLMLTGGEPLLRPALVGELAMLAASAGTRTSVLSGMFFAADGRVPDRIMRALGHVEHFSASIDVFHEREVPRAAAFRAVHLIMESGVDVSFHVVGDSVDDPYLADITASIRAEFRDRAAVLVNHVRPVGRAAGWAAARTVQADGAGAKPAPCAMAAWPVVAFDGTITACCNQGVVDARPVPEHLRLGHIATDDWTRIRSRCQDSPVLRTIRTAGVASCADCRGLARRPAALAAAERTGSRPVAGAMDALGARLQRDAGAEVLMRRYGSKPYAPLVLLGGPVDEEAPA</sequence>
<dbReference type="CDD" id="cd01335">
    <property type="entry name" value="Radical_SAM"/>
    <property type="match status" value="1"/>
</dbReference>
<evidence type="ECO:0000256" key="2">
    <source>
        <dbReference type="ARBA" id="ARBA00022723"/>
    </source>
</evidence>